<comment type="catalytic activity">
    <reaction evidence="13">
        <text>[GlcNAc-(1-&gt;4)-Mur2Ac(oyl-L-Ala-gamma-D-Glu-L-Lys-D-Ala-D-Ala)](n)-di-trans,octa-cis-undecaprenyl diphosphate + beta-D-GlcNAc-(1-&gt;4)-Mur2Ac(oyl-L-Ala-gamma-D-Glu-L-Lys-D-Ala-D-Ala)-di-trans,octa-cis-undecaprenyl diphosphate = [GlcNAc-(1-&gt;4)-Mur2Ac(oyl-L-Ala-gamma-D-Glu-L-Lys-D-Ala-D-Ala)](n+1)-di-trans,octa-cis-undecaprenyl diphosphate + di-trans,octa-cis-undecaprenyl diphosphate + H(+)</text>
        <dbReference type="Rhea" id="RHEA:23708"/>
        <dbReference type="Rhea" id="RHEA-COMP:9602"/>
        <dbReference type="Rhea" id="RHEA-COMP:9603"/>
        <dbReference type="ChEBI" id="CHEBI:15378"/>
        <dbReference type="ChEBI" id="CHEBI:58405"/>
        <dbReference type="ChEBI" id="CHEBI:60033"/>
        <dbReference type="ChEBI" id="CHEBI:78435"/>
        <dbReference type="EC" id="2.4.99.28"/>
    </reaction>
</comment>
<evidence type="ECO:0000256" key="10">
    <source>
        <dbReference type="ARBA" id="ARBA00023268"/>
    </source>
</evidence>
<dbReference type="InterPro" id="IPR050396">
    <property type="entry name" value="Glycosyltr_51/Transpeptidase"/>
</dbReference>
<comment type="similarity">
    <text evidence="1">In the C-terminal section; belongs to the transpeptidase family.</text>
</comment>
<keyword evidence="8" id="KW-0133">Cell shape</keyword>
<gene>
    <name evidence="17" type="ORF">SAMN05216199_2925</name>
</gene>
<dbReference type="Pfam" id="PF00905">
    <property type="entry name" value="Transpeptidase"/>
    <property type="match status" value="1"/>
</dbReference>
<dbReference type="SUPFAM" id="SSF53955">
    <property type="entry name" value="Lysozyme-like"/>
    <property type="match status" value="1"/>
</dbReference>
<evidence type="ECO:0000256" key="8">
    <source>
        <dbReference type="ARBA" id="ARBA00022960"/>
    </source>
</evidence>
<dbReference type="Gene3D" id="1.10.3810.10">
    <property type="entry name" value="Biosynthetic peptidoglycan transglycosylase-like"/>
    <property type="match status" value="1"/>
</dbReference>
<keyword evidence="9" id="KW-0573">Peptidoglycan synthesis</keyword>
<dbReference type="Gene3D" id="3.40.710.10">
    <property type="entry name" value="DD-peptidase/beta-lactamase superfamily"/>
    <property type="match status" value="1"/>
</dbReference>
<evidence type="ECO:0000256" key="4">
    <source>
        <dbReference type="ARBA" id="ARBA00022670"/>
    </source>
</evidence>
<keyword evidence="18" id="KW-1185">Reference proteome</keyword>
<keyword evidence="11" id="KW-0961">Cell wall biogenesis/degradation</keyword>
<dbReference type="FunFam" id="1.10.3810.10:FF:000001">
    <property type="entry name" value="Penicillin-binding protein 1A"/>
    <property type="match status" value="1"/>
</dbReference>
<dbReference type="Pfam" id="PF00912">
    <property type="entry name" value="Transgly"/>
    <property type="match status" value="1"/>
</dbReference>
<dbReference type="GO" id="GO:0009252">
    <property type="term" value="P:peptidoglycan biosynthetic process"/>
    <property type="evidence" value="ECO:0007669"/>
    <property type="project" value="UniProtKB-KW"/>
</dbReference>
<dbReference type="InterPro" id="IPR036950">
    <property type="entry name" value="PBP_transglycosylase"/>
</dbReference>
<keyword evidence="6" id="KW-0808">Transferase</keyword>
<keyword evidence="15" id="KW-0472">Membrane</keyword>
<dbReference type="PANTHER" id="PTHR32282:SF33">
    <property type="entry name" value="PEPTIDOGLYCAN GLYCOSYLTRANSFERASE"/>
    <property type="match status" value="1"/>
</dbReference>
<sequence length="823" mass="87485">MAGRVARTGQRGLGGYPCPMQGRASNFANVLSLLGAFVATAMVMGLLAAGLVIPAVGATGSAAKSGVQAFDSLPGEFTTSPLAQQSKIYDARGGLITTPYDENRIIVPLKAISKTMQNAQIAIEDSRFREHGGVDPRGITRALVSNFKGGDTQGASTLTQQYVKITLQENALRNNDKAAAQAATAKTYTRKLQELKYAITLEKQLTKDQILEGYLNLVYYGDQAYGVEAAAQHYFSTSAAKLTLSQSALLAGLVQQPSRTDPIHNPERAQVRRNVVLDRMHELGMVTDKEWKAAKAIPVKKMLKVKPAQNTCGRSTQPYFCEYILAYLKQLPALGKSVPERIKKINQGGLTIQTTLDPKVQAMAQAQVEKKVPVGNSERIGAAASIIEPGTGKVLAMVQASRFPTTGQKGKKYTQVNWNVDQKYGGTSGAQFGSTAKMFAIVTALENGIPVNGKIPSKYATPKQAAIYTPSEMKGKCGAGSAWPVRNDEAIGGKPLPFSLATQKSVNTAFASLVLKLGTNKVHDTMNKMGLHQGTGKEIECYPAAVTLGANDTTPLTLASSYATLAAEGKYCTPNPILSITTNDKKPIKLPTDNCKQVISKDVANGATKLLEGVIQKGTGTQAKLAGGRPAAGKTGTTDNHVESWFVGYTPQLAGAVWVGTPYSQKRMKNIRLGNDFYPEVFGGTISAPIWKQLMDRASQILDKPKRDFDEASSKVLEGDIIGIPSVSGMSVQDATKALEGAGFKAQVAGNTYSNMSAGTVVYTNPSGRAVRGTTVGLYVSTGYVPAPPQPTSTPKATSSPKPTKTTTKPKTTKTPPPKKKTG</sequence>
<dbReference type="STRING" id="587636.SAMN05216199_2925"/>
<name>A0A1H9WIF9_9MICO</name>
<dbReference type="GO" id="GO:0008658">
    <property type="term" value="F:penicillin binding"/>
    <property type="evidence" value="ECO:0007669"/>
    <property type="project" value="InterPro"/>
</dbReference>
<keyword evidence="10" id="KW-0511">Multifunctional enzyme</keyword>
<reference evidence="18" key="1">
    <citation type="submission" date="2016-10" db="EMBL/GenBank/DDBJ databases">
        <authorList>
            <person name="Varghese N."/>
            <person name="Submissions S."/>
        </authorList>
    </citation>
    <scope>NUCLEOTIDE SEQUENCE [LARGE SCALE GENOMIC DNA]</scope>
    <source>
        <strain evidence="18">CGMCC 1.6963</strain>
    </source>
</reference>
<keyword evidence="15" id="KW-1133">Transmembrane helix</keyword>
<dbReference type="GO" id="GO:0008955">
    <property type="term" value="F:peptidoglycan glycosyltransferase activity"/>
    <property type="evidence" value="ECO:0007669"/>
    <property type="project" value="UniProtKB-EC"/>
</dbReference>
<dbReference type="InterPro" id="IPR001460">
    <property type="entry name" value="PCN-bd_Tpept"/>
</dbReference>
<feature type="transmembrane region" description="Helical" evidence="15">
    <location>
        <begin position="30"/>
        <end position="53"/>
    </location>
</feature>
<accession>A0A1H9WIF9</accession>
<keyword evidence="7" id="KW-0378">Hydrolase</keyword>
<evidence type="ECO:0000259" key="16">
    <source>
        <dbReference type="PROSITE" id="PS51178"/>
    </source>
</evidence>
<dbReference type="InterPro" id="IPR012338">
    <property type="entry name" value="Beta-lactam/transpept-like"/>
</dbReference>
<evidence type="ECO:0000256" key="9">
    <source>
        <dbReference type="ARBA" id="ARBA00022984"/>
    </source>
</evidence>
<dbReference type="PROSITE" id="PS51178">
    <property type="entry name" value="PASTA"/>
    <property type="match status" value="1"/>
</dbReference>
<evidence type="ECO:0000256" key="13">
    <source>
        <dbReference type="ARBA" id="ARBA00049902"/>
    </source>
</evidence>
<dbReference type="Gene3D" id="3.30.10.20">
    <property type="match status" value="1"/>
</dbReference>
<keyword evidence="15" id="KW-0812">Transmembrane</keyword>
<dbReference type="GO" id="GO:0008360">
    <property type="term" value="P:regulation of cell shape"/>
    <property type="evidence" value="ECO:0007669"/>
    <property type="project" value="UniProtKB-KW"/>
</dbReference>
<dbReference type="InterPro" id="IPR023346">
    <property type="entry name" value="Lysozyme-like_dom_sf"/>
</dbReference>
<evidence type="ECO:0000256" key="3">
    <source>
        <dbReference type="ARBA" id="ARBA00022645"/>
    </source>
</evidence>
<evidence type="ECO:0000256" key="12">
    <source>
        <dbReference type="ARBA" id="ARBA00034000"/>
    </source>
</evidence>
<dbReference type="GO" id="GO:0071555">
    <property type="term" value="P:cell wall organization"/>
    <property type="evidence" value="ECO:0007669"/>
    <property type="project" value="UniProtKB-KW"/>
</dbReference>
<evidence type="ECO:0000256" key="7">
    <source>
        <dbReference type="ARBA" id="ARBA00022801"/>
    </source>
</evidence>
<evidence type="ECO:0000256" key="1">
    <source>
        <dbReference type="ARBA" id="ARBA00007090"/>
    </source>
</evidence>
<dbReference type="AlphaFoldDB" id="A0A1H9WIF9"/>
<evidence type="ECO:0000313" key="17">
    <source>
        <dbReference type="EMBL" id="SES33467.1"/>
    </source>
</evidence>
<evidence type="ECO:0000256" key="6">
    <source>
        <dbReference type="ARBA" id="ARBA00022679"/>
    </source>
</evidence>
<dbReference type="PANTHER" id="PTHR32282">
    <property type="entry name" value="BINDING PROTEIN TRANSPEPTIDASE, PUTATIVE-RELATED"/>
    <property type="match status" value="1"/>
</dbReference>
<dbReference type="Pfam" id="PF03793">
    <property type="entry name" value="PASTA"/>
    <property type="match status" value="1"/>
</dbReference>
<evidence type="ECO:0000256" key="2">
    <source>
        <dbReference type="ARBA" id="ARBA00007739"/>
    </source>
</evidence>
<keyword evidence="4" id="KW-0645">Protease</keyword>
<dbReference type="GO" id="GO:0009002">
    <property type="term" value="F:serine-type D-Ala-D-Ala carboxypeptidase activity"/>
    <property type="evidence" value="ECO:0007669"/>
    <property type="project" value="UniProtKB-EC"/>
</dbReference>
<evidence type="ECO:0000256" key="11">
    <source>
        <dbReference type="ARBA" id="ARBA00023316"/>
    </source>
</evidence>
<organism evidence="17 18">
    <name type="scientific">Pedococcus cremeus</name>
    <dbReference type="NCBI Taxonomy" id="587636"/>
    <lineage>
        <taxon>Bacteria</taxon>
        <taxon>Bacillati</taxon>
        <taxon>Actinomycetota</taxon>
        <taxon>Actinomycetes</taxon>
        <taxon>Micrococcales</taxon>
        <taxon>Intrasporangiaceae</taxon>
        <taxon>Pedococcus</taxon>
    </lineage>
</organism>
<protein>
    <submittedName>
        <fullName evidence="17">Membrane carboxypeptidase (Penicillin-binding protein)</fullName>
    </submittedName>
</protein>
<dbReference type="SMART" id="SM00740">
    <property type="entry name" value="PASTA"/>
    <property type="match status" value="1"/>
</dbReference>
<keyword evidence="5" id="KW-0328">Glycosyltransferase</keyword>
<feature type="region of interest" description="Disordered" evidence="14">
    <location>
        <begin position="783"/>
        <end position="823"/>
    </location>
</feature>
<dbReference type="CDD" id="cd06577">
    <property type="entry name" value="PASTA_pknB"/>
    <property type="match status" value="1"/>
</dbReference>
<comment type="catalytic activity">
    <reaction evidence="12">
        <text>Preferential cleavage: (Ac)2-L-Lys-D-Ala-|-D-Ala. Also transpeptidation of peptidyl-alanyl moieties that are N-acyl substituents of D-alanine.</text>
        <dbReference type="EC" id="3.4.16.4"/>
    </reaction>
</comment>
<dbReference type="SUPFAM" id="SSF56601">
    <property type="entry name" value="beta-lactamase/transpeptidase-like"/>
    <property type="match status" value="1"/>
</dbReference>
<dbReference type="GO" id="GO:0006508">
    <property type="term" value="P:proteolysis"/>
    <property type="evidence" value="ECO:0007669"/>
    <property type="project" value="UniProtKB-KW"/>
</dbReference>
<dbReference type="EMBL" id="FOHB01000005">
    <property type="protein sequence ID" value="SES33467.1"/>
    <property type="molecule type" value="Genomic_DNA"/>
</dbReference>
<dbReference type="Proteomes" id="UP000199019">
    <property type="component" value="Unassembled WGS sequence"/>
</dbReference>
<evidence type="ECO:0000256" key="15">
    <source>
        <dbReference type="SAM" id="Phobius"/>
    </source>
</evidence>
<comment type="similarity">
    <text evidence="2">In the N-terminal section; belongs to the glycosyltransferase 51 family.</text>
</comment>
<feature type="compositionally biased region" description="Low complexity" evidence="14">
    <location>
        <begin position="793"/>
        <end position="814"/>
    </location>
</feature>
<dbReference type="GO" id="GO:0030288">
    <property type="term" value="C:outer membrane-bounded periplasmic space"/>
    <property type="evidence" value="ECO:0007669"/>
    <property type="project" value="TreeGrafter"/>
</dbReference>
<proteinExistence type="inferred from homology"/>
<evidence type="ECO:0000313" key="18">
    <source>
        <dbReference type="Proteomes" id="UP000199019"/>
    </source>
</evidence>
<keyword evidence="3 17" id="KW-0121">Carboxypeptidase</keyword>
<evidence type="ECO:0000256" key="5">
    <source>
        <dbReference type="ARBA" id="ARBA00022676"/>
    </source>
</evidence>
<dbReference type="InterPro" id="IPR005543">
    <property type="entry name" value="PASTA_dom"/>
</dbReference>
<dbReference type="InterPro" id="IPR001264">
    <property type="entry name" value="Glyco_trans_51"/>
</dbReference>
<evidence type="ECO:0000256" key="14">
    <source>
        <dbReference type="SAM" id="MobiDB-lite"/>
    </source>
</evidence>
<feature type="domain" description="PASTA" evidence="16">
    <location>
        <begin position="718"/>
        <end position="782"/>
    </location>
</feature>